<dbReference type="EMBL" id="JACYFT010000002">
    <property type="protein sequence ID" value="MBD8050547.1"/>
    <property type="molecule type" value="Genomic_DNA"/>
</dbReference>
<dbReference type="Proteomes" id="UP000647424">
    <property type="component" value="Unassembled WGS sequence"/>
</dbReference>
<keyword evidence="2" id="KW-0732">Signal</keyword>
<evidence type="ECO:0000256" key="2">
    <source>
        <dbReference type="SAM" id="SignalP"/>
    </source>
</evidence>
<proteinExistence type="inferred from homology"/>
<dbReference type="Gene3D" id="3.40.190.10">
    <property type="entry name" value="Periplasmic binding protein-like II"/>
    <property type="match status" value="1"/>
</dbReference>
<dbReference type="PIRSF" id="PIRSF017082">
    <property type="entry name" value="YflP"/>
    <property type="match status" value="1"/>
</dbReference>
<gene>
    <name evidence="3" type="ORF">IC609_08315</name>
</gene>
<feature type="chain" id="PRO_5037044383" evidence="2">
    <location>
        <begin position="25"/>
        <end position="325"/>
    </location>
</feature>
<keyword evidence="4" id="KW-1185">Reference proteome</keyword>
<dbReference type="InterPro" id="IPR042100">
    <property type="entry name" value="Bug_dom1"/>
</dbReference>
<dbReference type="PANTHER" id="PTHR42928:SF5">
    <property type="entry name" value="BLR1237 PROTEIN"/>
    <property type="match status" value="1"/>
</dbReference>
<dbReference type="AlphaFoldDB" id="A0A927FIB4"/>
<dbReference type="Gene3D" id="3.40.190.150">
    <property type="entry name" value="Bordetella uptake gene, domain 1"/>
    <property type="match status" value="1"/>
</dbReference>
<evidence type="ECO:0000313" key="3">
    <source>
        <dbReference type="EMBL" id="MBD8050547.1"/>
    </source>
</evidence>
<protein>
    <submittedName>
        <fullName evidence="3">Tripartite tricarboxylate transporter substrate binding protein</fullName>
    </submittedName>
</protein>
<sequence length="325" mass="34253">MKHPRFVSFLHGVLLSIFCGLGHAQVDFPTRPIKIVVPFGPGGVADLTARTVAQKMAENLGQAIVIENKPGAGGIAAAESVLKAEPDGHTLLLISNGTAVSAGLFKKLPFDPRQDLAPVSLLGQFDLAVLVPESSPYKSLTDLLAWGRAHPGKMNLGTINIGSTQHLAAELFRSQANLIAQVIPYNGTPAVINALRGGQVDAAVEILGPMKPQIQAKAVRALAVMGETLPVDLPGAVLVSSLPGLSNFNVTSWNALAAPAKTPSAVIARLNQEARKALNHPDVKKRLADLNVVAKHSSAEQLGRWLDADMTRWSGVIHKAGIPLQ</sequence>
<dbReference type="Pfam" id="PF03401">
    <property type="entry name" value="TctC"/>
    <property type="match status" value="1"/>
</dbReference>
<organism evidence="3 4">
    <name type="scientific">Limnohabitans radicicola</name>
    <dbReference type="NCBI Taxonomy" id="2771427"/>
    <lineage>
        <taxon>Bacteria</taxon>
        <taxon>Pseudomonadati</taxon>
        <taxon>Pseudomonadota</taxon>
        <taxon>Betaproteobacteria</taxon>
        <taxon>Burkholderiales</taxon>
        <taxon>Comamonadaceae</taxon>
        <taxon>Limnohabitans</taxon>
    </lineage>
</organism>
<dbReference type="PANTHER" id="PTHR42928">
    <property type="entry name" value="TRICARBOXYLATE-BINDING PROTEIN"/>
    <property type="match status" value="1"/>
</dbReference>
<name>A0A927FIB4_9BURK</name>
<accession>A0A927FIB4</accession>
<evidence type="ECO:0000313" key="4">
    <source>
        <dbReference type="Proteomes" id="UP000647424"/>
    </source>
</evidence>
<evidence type="ECO:0000256" key="1">
    <source>
        <dbReference type="ARBA" id="ARBA00006987"/>
    </source>
</evidence>
<comment type="caution">
    <text evidence="3">The sequence shown here is derived from an EMBL/GenBank/DDBJ whole genome shotgun (WGS) entry which is preliminary data.</text>
</comment>
<comment type="similarity">
    <text evidence="1">Belongs to the UPF0065 (bug) family.</text>
</comment>
<dbReference type="SUPFAM" id="SSF53850">
    <property type="entry name" value="Periplasmic binding protein-like II"/>
    <property type="match status" value="1"/>
</dbReference>
<dbReference type="InterPro" id="IPR005064">
    <property type="entry name" value="BUG"/>
</dbReference>
<feature type="signal peptide" evidence="2">
    <location>
        <begin position="1"/>
        <end position="24"/>
    </location>
</feature>
<reference evidence="3" key="1">
    <citation type="submission" date="2020-09" db="EMBL/GenBank/DDBJ databases">
        <title>Genome seq and assembly of Limnohabitants sp.</title>
        <authorList>
            <person name="Chhetri G."/>
        </authorList>
    </citation>
    <scope>NUCLEOTIDE SEQUENCE</scope>
    <source>
        <strain evidence="3">JUR4</strain>
    </source>
</reference>